<dbReference type="OrthoDB" id="1301617at2759"/>
<proteinExistence type="predicted"/>
<evidence type="ECO:0000313" key="2">
    <source>
        <dbReference type="Proteomes" id="UP000824120"/>
    </source>
</evidence>
<name>A0A9J5XJZ8_SOLCO</name>
<accession>A0A9J5XJZ8</accession>
<dbReference type="EMBL" id="JACXVP010000009">
    <property type="protein sequence ID" value="KAG5587863.1"/>
    <property type="molecule type" value="Genomic_DNA"/>
</dbReference>
<gene>
    <name evidence="1" type="ORF">H5410_048297</name>
</gene>
<organism evidence="1 2">
    <name type="scientific">Solanum commersonii</name>
    <name type="common">Commerson's wild potato</name>
    <name type="synonym">Commerson's nightshade</name>
    <dbReference type="NCBI Taxonomy" id="4109"/>
    <lineage>
        <taxon>Eukaryota</taxon>
        <taxon>Viridiplantae</taxon>
        <taxon>Streptophyta</taxon>
        <taxon>Embryophyta</taxon>
        <taxon>Tracheophyta</taxon>
        <taxon>Spermatophyta</taxon>
        <taxon>Magnoliopsida</taxon>
        <taxon>eudicotyledons</taxon>
        <taxon>Gunneridae</taxon>
        <taxon>Pentapetalae</taxon>
        <taxon>asterids</taxon>
        <taxon>lamiids</taxon>
        <taxon>Solanales</taxon>
        <taxon>Solanaceae</taxon>
        <taxon>Solanoideae</taxon>
        <taxon>Solaneae</taxon>
        <taxon>Solanum</taxon>
    </lineage>
</organism>
<keyword evidence="2" id="KW-1185">Reference proteome</keyword>
<reference evidence="1 2" key="1">
    <citation type="submission" date="2020-09" db="EMBL/GenBank/DDBJ databases">
        <title>De no assembly of potato wild relative species, Solanum commersonii.</title>
        <authorList>
            <person name="Cho K."/>
        </authorList>
    </citation>
    <scope>NUCLEOTIDE SEQUENCE [LARGE SCALE GENOMIC DNA]</scope>
    <source>
        <strain evidence="1">LZ3.2</strain>
        <tissue evidence="1">Leaf</tissue>
    </source>
</reference>
<sequence length="107" mass="12086">MKVATDYAMLLKTLTVEKMDLLWSSPDIMIDEVSNASTISFSAMSYKLSDYFSMQEYNIKLVNFRIDCRKNDPATVAGVDWLNINLFKLLQTVVGIVNAPQSCSYSL</sequence>
<dbReference type="AlphaFoldDB" id="A0A9J5XJZ8"/>
<protein>
    <submittedName>
        <fullName evidence="1">Uncharacterized protein</fullName>
    </submittedName>
</protein>
<evidence type="ECO:0000313" key="1">
    <source>
        <dbReference type="EMBL" id="KAG5587863.1"/>
    </source>
</evidence>
<comment type="caution">
    <text evidence="1">The sequence shown here is derived from an EMBL/GenBank/DDBJ whole genome shotgun (WGS) entry which is preliminary data.</text>
</comment>
<dbReference type="Proteomes" id="UP000824120">
    <property type="component" value="Chromosome 9"/>
</dbReference>